<name>A0A2P6RU14_ROSCH</name>
<proteinExistence type="predicted"/>
<dbReference type="EMBL" id="PDCK01000040">
    <property type="protein sequence ID" value="PRQ49920.1"/>
    <property type="molecule type" value="Genomic_DNA"/>
</dbReference>
<accession>A0A2P6RU14</accession>
<organism evidence="1 2">
    <name type="scientific">Rosa chinensis</name>
    <name type="common">China rose</name>
    <dbReference type="NCBI Taxonomy" id="74649"/>
    <lineage>
        <taxon>Eukaryota</taxon>
        <taxon>Viridiplantae</taxon>
        <taxon>Streptophyta</taxon>
        <taxon>Embryophyta</taxon>
        <taxon>Tracheophyta</taxon>
        <taxon>Spermatophyta</taxon>
        <taxon>Magnoliopsida</taxon>
        <taxon>eudicotyledons</taxon>
        <taxon>Gunneridae</taxon>
        <taxon>Pentapetalae</taxon>
        <taxon>rosids</taxon>
        <taxon>fabids</taxon>
        <taxon>Rosales</taxon>
        <taxon>Rosaceae</taxon>
        <taxon>Rosoideae</taxon>
        <taxon>Rosoideae incertae sedis</taxon>
        <taxon>Rosa</taxon>
    </lineage>
</organism>
<dbReference type="AlphaFoldDB" id="A0A2P6RU14"/>
<comment type="caution">
    <text evidence="1">The sequence shown here is derived from an EMBL/GenBank/DDBJ whole genome shotgun (WGS) entry which is preliminary data.</text>
</comment>
<dbReference type="Proteomes" id="UP000238479">
    <property type="component" value="Chromosome 2"/>
</dbReference>
<gene>
    <name evidence="1" type="ORF">RchiOBHm_Chr2g0127321</name>
</gene>
<dbReference type="Gramene" id="PRQ49920">
    <property type="protein sequence ID" value="PRQ49920"/>
    <property type="gene ID" value="RchiOBHm_Chr2g0127321"/>
</dbReference>
<protein>
    <submittedName>
        <fullName evidence="1">Uncharacterized protein</fullName>
    </submittedName>
</protein>
<evidence type="ECO:0000313" key="1">
    <source>
        <dbReference type="EMBL" id="PRQ49920.1"/>
    </source>
</evidence>
<reference evidence="1 2" key="1">
    <citation type="journal article" date="2018" name="Nat. Genet.">
        <title>The Rosa genome provides new insights in the design of modern roses.</title>
        <authorList>
            <person name="Bendahmane M."/>
        </authorList>
    </citation>
    <scope>NUCLEOTIDE SEQUENCE [LARGE SCALE GENOMIC DNA]</scope>
    <source>
        <strain evidence="2">cv. Old Blush</strain>
    </source>
</reference>
<keyword evidence="2" id="KW-1185">Reference proteome</keyword>
<sequence length="67" mass="7531">MNNVLARVFQEEEVFAALKQKHSSKALGVDSFSPYFYQSIKLKKSWRDEQYGGLRVCGATSIGKTEG</sequence>
<evidence type="ECO:0000313" key="2">
    <source>
        <dbReference type="Proteomes" id="UP000238479"/>
    </source>
</evidence>